<accession>A0A7D5RBL8</accession>
<feature type="transmembrane region" description="Helical" evidence="1">
    <location>
        <begin position="64"/>
        <end position="87"/>
    </location>
</feature>
<dbReference type="AlphaFoldDB" id="A0A7D5RBL8"/>
<dbReference type="PANTHER" id="PTHR33876">
    <property type="entry name" value="UNNAMED PRODUCT"/>
    <property type="match status" value="1"/>
</dbReference>
<sequence>MFEEIISSIGDFTPALIMGLGLMVGIEHAFEPDHIAAVGTQLFKRKSKNGIKNKLKTVFTKSSLVGIFWGAGHTTTLVAIGFLAYFFTINIHAEIFSDLELLVGAMLIFLGITTIWKRKFKIHHRHPHQHSDGNLHFDAHEHNDDDHKHEHKSYLIGLIHGLAGSGSLVALAATTLDNMEMALTFILLFGLGSIIGMIVVSSLIGLPILLTDRVSIINQFFRYGTATISFIIGASILFEIGILNNLQ</sequence>
<dbReference type="Proteomes" id="UP000509478">
    <property type="component" value="Chromosome"/>
</dbReference>
<name>A0A7D5RBL8_9ARCH</name>
<organism evidence="3 4">
    <name type="scientific">Nitrosopumilus ureiphilus</name>
    <dbReference type="NCBI Taxonomy" id="1470067"/>
    <lineage>
        <taxon>Archaea</taxon>
        <taxon>Nitrososphaerota</taxon>
        <taxon>Nitrososphaeria</taxon>
        <taxon>Nitrosopumilales</taxon>
        <taxon>Nitrosopumilaceae</taxon>
        <taxon>Nitrosopumilus</taxon>
    </lineage>
</organism>
<feature type="domain" description="Urease accessory protein UreH-like transmembrane" evidence="2">
    <location>
        <begin position="80"/>
        <end position="206"/>
    </location>
</feature>
<dbReference type="EMBL" id="CP026995">
    <property type="protein sequence ID" value="QLH07082.1"/>
    <property type="molecule type" value="Genomic_DNA"/>
</dbReference>
<keyword evidence="1" id="KW-1133">Transmembrane helix</keyword>
<dbReference type="PANTHER" id="PTHR33876:SF4">
    <property type="entry name" value="CHLOROPLAST PROTEIN FOR GROWTH AND FERTILITY 2"/>
    <property type="match status" value="1"/>
</dbReference>
<feature type="transmembrane region" description="Helical" evidence="1">
    <location>
        <begin position="182"/>
        <end position="208"/>
    </location>
</feature>
<dbReference type="OrthoDB" id="292582at2157"/>
<keyword evidence="1" id="KW-0472">Membrane</keyword>
<evidence type="ECO:0000313" key="3">
    <source>
        <dbReference type="EMBL" id="QLH07082.1"/>
    </source>
</evidence>
<dbReference type="RefSeq" id="WP_179370943.1">
    <property type="nucleotide sequence ID" value="NZ_CP026995.1"/>
</dbReference>
<dbReference type="GeneID" id="56068105"/>
<evidence type="ECO:0000256" key="1">
    <source>
        <dbReference type="SAM" id="Phobius"/>
    </source>
</evidence>
<reference evidence="3 4" key="1">
    <citation type="submission" date="2018-02" db="EMBL/GenBank/DDBJ databases">
        <title>Complete genome of Nitrosopumilus ureaphilus PS0.</title>
        <authorList>
            <person name="Qin W."/>
            <person name="Zheng Y."/>
            <person name="Stahl D.A."/>
        </authorList>
    </citation>
    <scope>NUCLEOTIDE SEQUENCE [LARGE SCALE GENOMIC DNA]</scope>
    <source>
        <strain evidence="3 4">PS0</strain>
    </source>
</reference>
<feature type="transmembrane region" description="Helical" evidence="1">
    <location>
        <begin position="99"/>
        <end position="116"/>
    </location>
</feature>
<keyword evidence="4" id="KW-1185">Reference proteome</keyword>
<feature type="transmembrane region" description="Helical" evidence="1">
    <location>
        <begin position="154"/>
        <end position="176"/>
    </location>
</feature>
<gene>
    <name evidence="3" type="ORF">C5F50_08370</name>
</gene>
<proteinExistence type="predicted"/>
<protein>
    <submittedName>
        <fullName evidence="3">High frequency lysogenization protein HflD</fullName>
    </submittedName>
</protein>
<evidence type="ECO:0000313" key="4">
    <source>
        <dbReference type="Proteomes" id="UP000509478"/>
    </source>
</evidence>
<dbReference type="Pfam" id="PF13386">
    <property type="entry name" value="DsbD_2"/>
    <property type="match status" value="1"/>
</dbReference>
<evidence type="ECO:0000259" key="2">
    <source>
        <dbReference type="Pfam" id="PF13386"/>
    </source>
</evidence>
<dbReference type="InterPro" id="IPR052776">
    <property type="entry name" value="Chloro_ReproSupport/MetalTrans"/>
</dbReference>
<dbReference type="KEGG" id="nue:C5F50_08370"/>
<dbReference type="InterPro" id="IPR039447">
    <property type="entry name" value="UreH-like_TM_dom"/>
</dbReference>
<keyword evidence="1" id="KW-0812">Transmembrane</keyword>
<feature type="transmembrane region" description="Helical" evidence="1">
    <location>
        <begin position="220"/>
        <end position="243"/>
    </location>
</feature>